<dbReference type="Proteomes" id="UP001372834">
    <property type="component" value="Unassembled WGS sequence"/>
</dbReference>
<accession>A0AAN8XP54</accession>
<evidence type="ECO:0000313" key="3">
    <source>
        <dbReference type="Proteomes" id="UP001372834"/>
    </source>
</evidence>
<proteinExistence type="predicted"/>
<organism evidence="2 3">
    <name type="scientific">Polyplax serrata</name>
    <name type="common">Common mouse louse</name>
    <dbReference type="NCBI Taxonomy" id="468196"/>
    <lineage>
        <taxon>Eukaryota</taxon>
        <taxon>Metazoa</taxon>
        <taxon>Ecdysozoa</taxon>
        <taxon>Arthropoda</taxon>
        <taxon>Hexapoda</taxon>
        <taxon>Insecta</taxon>
        <taxon>Pterygota</taxon>
        <taxon>Neoptera</taxon>
        <taxon>Paraneoptera</taxon>
        <taxon>Psocodea</taxon>
        <taxon>Troctomorpha</taxon>
        <taxon>Phthiraptera</taxon>
        <taxon>Anoplura</taxon>
        <taxon>Polyplacidae</taxon>
        <taxon>Polyplax</taxon>
    </lineage>
</organism>
<evidence type="ECO:0000313" key="2">
    <source>
        <dbReference type="EMBL" id="KAK6643496.1"/>
    </source>
</evidence>
<feature type="region of interest" description="Disordered" evidence="1">
    <location>
        <begin position="1"/>
        <end position="26"/>
    </location>
</feature>
<evidence type="ECO:0000256" key="1">
    <source>
        <dbReference type="SAM" id="MobiDB-lite"/>
    </source>
</evidence>
<comment type="caution">
    <text evidence="2">The sequence shown here is derived from an EMBL/GenBank/DDBJ whole genome shotgun (WGS) entry which is preliminary data.</text>
</comment>
<dbReference type="AlphaFoldDB" id="A0AAN8XP54"/>
<dbReference type="EMBL" id="JAWJWE010000002">
    <property type="protein sequence ID" value="KAK6643496.1"/>
    <property type="molecule type" value="Genomic_DNA"/>
</dbReference>
<reference evidence="2 3" key="1">
    <citation type="submission" date="2023-10" db="EMBL/GenBank/DDBJ databases">
        <title>Genomes of two closely related lineages of the louse Polyplax serrata with different host specificities.</title>
        <authorList>
            <person name="Martinu J."/>
            <person name="Tarabai H."/>
            <person name="Stefka J."/>
            <person name="Hypsa V."/>
        </authorList>
    </citation>
    <scope>NUCLEOTIDE SEQUENCE [LARGE SCALE GENOMIC DNA]</scope>
    <source>
        <strain evidence="2">HR10_N</strain>
    </source>
</reference>
<feature type="compositionally biased region" description="Basic and acidic residues" evidence="1">
    <location>
        <begin position="11"/>
        <end position="26"/>
    </location>
</feature>
<protein>
    <submittedName>
        <fullName evidence="2">Uncharacterized protein</fullName>
    </submittedName>
</protein>
<sequence length="59" mass="6682">MFQRAKGIKQGCKEKKEIPGTKSDRKEKLNGWVSRHAIKRYLSIEISPGVALKVSEGLR</sequence>
<gene>
    <name evidence="2" type="ORF">RUM43_005004</name>
</gene>
<name>A0AAN8XP54_POLSC</name>